<evidence type="ECO:0000259" key="4">
    <source>
        <dbReference type="PROSITE" id="PS51424"/>
    </source>
</evidence>
<dbReference type="Gene3D" id="3.40.50.300">
    <property type="entry name" value="P-loop containing nucleotide triphosphate hydrolases"/>
    <property type="match status" value="1"/>
</dbReference>
<keyword evidence="6" id="KW-1185">Reference proteome</keyword>
<keyword evidence="1" id="KW-0433">Leucine-rich repeat</keyword>
<dbReference type="Gene3D" id="3.80.10.10">
    <property type="entry name" value="Ribonuclease Inhibitor"/>
    <property type="match status" value="3"/>
</dbReference>
<evidence type="ECO:0000256" key="1">
    <source>
        <dbReference type="ARBA" id="ARBA00022614"/>
    </source>
</evidence>
<keyword evidence="2" id="KW-0677">Repeat</keyword>
<proteinExistence type="predicted"/>
<organism evidence="5 6">
    <name type="scientific">Branchiostoma lanceolatum</name>
    <name type="common">Common lancelet</name>
    <name type="synonym">Amphioxus lanceolatum</name>
    <dbReference type="NCBI Taxonomy" id="7740"/>
    <lineage>
        <taxon>Eukaryota</taxon>
        <taxon>Metazoa</taxon>
        <taxon>Chordata</taxon>
        <taxon>Cephalochordata</taxon>
        <taxon>Leptocardii</taxon>
        <taxon>Amphioxiformes</taxon>
        <taxon>Branchiostomatidae</taxon>
        <taxon>Branchiostoma</taxon>
    </lineage>
</organism>
<sequence>MTASEGDKKLKAEYLRELMCRGIALEEQWQLSLWDKGLERVPSELTQLAELHVLDLGGNNLKELPAGFSHYLTNLGVLDLKKNNFVSFPEQILDLASVTELDLSYNKLKSIPPEINQLQRLQKFFLSQNYIQVLPNAVCELFLLEELDISYNYLTYLPAKFGQLKRLRTLDLDHNKIPYIPPQVFELRELVEFDFSHNTAISGPLPCNIAFLTNLQVLWLSSNGLTLLPNCIQELVLLEELILDNNKLHNLPCDFKHLQRVKVLNLGFNCYEIFPHAVLALNRVEELFLSRNKLSHIPEEISLLQHLRVLWLDHNNVESIPDSITRLVNMEELSVQGNRLKCLPEGFGKLSNLDCLDVRENPLLQPPLDVCKNGVKAIAAFQEELQRIKVSVAPRFKLALVGRKQSGKTQLKHSLNGDLNVPSTTSSKFLNISAMTFDSGTRVDTVVYDFGGNGMYHFAQQFFFTENCLYLLVVNLCKYRDSTFWDDVGFWLSVIIARVPYACVCIVGTHVDQCKEDEVEGRSLDIHKKISQIFSDMKTKSHLLSIANSMEELLQESSAPTSVPSPSSPTRRTKYFQSSQNRVLSAVLPISLADDQSSVKHIQDLLPYLYSNVQLFRNNNCLTVHTTWVHLEDMIKERQETLFITLEDFHGMAAIAGVPKRQRLEVLQWLEDRGSLLYLGNNPHLRKYVIPTSVNLVKLFNRLFSYALRALSEQQASPHPNTTPASSIQLVTEDLLLNGVVSSYLLNAVLQEAGLVELPEVVGRFLCDLGMFFPIPYHPSHNAATGEEGTSQQQDAVGKDLVSYSVPWFRHKLGCQTGLRLTLPYYHTTVQIETLQIKCCIWHFCPPGLFERFTATIHPHIVHRMDVSNSCIVYRGKVPVLVELKVSQDLTCMLLTTKLTQVNSWSAWQAVVPLVKELCALLEEWPGMLQSLHVVCPHCLQQGATEPHEFPGRLLTLPRPREPATVRCPKGEGADLSVALVYPPEPITTFGEPLNNQNDVL</sequence>
<dbReference type="InterPro" id="IPR001611">
    <property type="entry name" value="Leu-rich_rpt"/>
</dbReference>
<evidence type="ECO:0000256" key="2">
    <source>
        <dbReference type="ARBA" id="ARBA00022737"/>
    </source>
</evidence>
<dbReference type="PROSITE" id="PS51424">
    <property type="entry name" value="ROC"/>
    <property type="match status" value="1"/>
</dbReference>
<dbReference type="GO" id="GO:0009966">
    <property type="term" value="P:regulation of signal transduction"/>
    <property type="evidence" value="ECO:0007669"/>
    <property type="project" value="UniProtKB-ARBA"/>
</dbReference>
<dbReference type="PANTHER" id="PTHR48051">
    <property type="match status" value="1"/>
</dbReference>
<evidence type="ECO:0000256" key="3">
    <source>
        <dbReference type="ARBA" id="ARBA00022741"/>
    </source>
</evidence>
<dbReference type="InterPro" id="IPR027417">
    <property type="entry name" value="P-loop_NTPase"/>
</dbReference>
<dbReference type="InterPro" id="IPR055414">
    <property type="entry name" value="LRR_R13L4/SHOC2-like"/>
</dbReference>
<dbReference type="InterPro" id="IPR032675">
    <property type="entry name" value="LRR_dom_sf"/>
</dbReference>
<dbReference type="InterPro" id="IPR020859">
    <property type="entry name" value="ROC"/>
</dbReference>
<dbReference type="Pfam" id="PF13855">
    <property type="entry name" value="LRR_8"/>
    <property type="match status" value="2"/>
</dbReference>
<dbReference type="Gene3D" id="3.30.70.1390">
    <property type="entry name" value="ROC domain from the Parkinson's disease-associated leucine-rich repeat kinase 2"/>
    <property type="match status" value="1"/>
</dbReference>
<gene>
    <name evidence="5" type="primary">MFHAS1</name>
    <name evidence="5" type="ORF">BLAG_LOCUS15696</name>
</gene>
<dbReference type="GO" id="GO:0005737">
    <property type="term" value="C:cytoplasm"/>
    <property type="evidence" value="ECO:0007669"/>
    <property type="project" value="TreeGrafter"/>
</dbReference>
<dbReference type="InterPro" id="IPR003591">
    <property type="entry name" value="Leu-rich_rpt_typical-subtyp"/>
</dbReference>
<dbReference type="OrthoDB" id="676979at2759"/>
<keyword evidence="3" id="KW-0547">Nucleotide-binding</keyword>
<dbReference type="SMART" id="SM00369">
    <property type="entry name" value="LRR_TYP"/>
    <property type="match status" value="11"/>
</dbReference>
<name>A0A8J9ZQX9_BRALA</name>
<dbReference type="Pfam" id="PF08477">
    <property type="entry name" value="Roc"/>
    <property type="match status" value="1"/>
</dbReference>
<dbReference type="Pfam" id="PF23598">
    <property type="entry name" value="LRR_14"/>
    <property type="match status" value="1"/>
</dbReference>
<dbReference type="PROSITE" id="PS51450">
    <property type="entry name" value="LRR"/>
    <property type="match status" value="5"/>
</dbReference>
<dbReference type="SMART" id="SM00365">
    <property type="entry name" value="LRR_SD22"/>
    <property type="match status" value="7"/>
</dbReference>
<dbReference type="InterPro" id="IPR050216">
    <property type="entry name" value="LRR_domain-containing"/>
</dbReference>
<dbReference type="SUPFAM" id="SSF52540">
    <property type="entry name" value="P-loop containing nucleoside triphosphate hydrolases"/>
    <property type="match status" value="1"/>
</dbReference>
<feature type="domain" description="Roc" evidence="4">
    <location>
        <begin position="389"/>
        <end position="613"/>
    </location>
</feature>
<evidence type="ECO:0000313" key="6">
    <source>
        <dbReference type="Proteomes" id="UP000838412"/>
    </source>
</evidence>
<evidence type="ECO:0000313" key="5">
    <source>
        <dbReference type="EMBL" id="CAH1257970.1"/>
    </source>
</evidence>
<accession>A0A8J9ZQX9</accession>
<reference evidence="5" key="1">
    <citation type="submission" date="2022-01" db="EMBL/GenBank/DDBJ databases">
        <authorList>
            <person name="Braso-Vives M."/>
        </authorList>
    </citation>
    <scope>NUCLEOTIDE SEQUENCE</scope>
</reference>
<dbReference type="FunFam" id="3.80.10.10:FF:001164">
    <property type="entry name" value="GH01279p"/>
    <property type="match status" value="1"/>
</dbReference>
<dbReference type="AlphaFoldDB" id="A0A8J9ZQX9"/>
<dbReference type="EMBL" id="OV696688">
    <property type="protein sequence ID" value="CAH1257970.1"/>
    <property type="molecule type" value="Genomic_DNA"/>
</dbReference>
<dbReference type="SUPFAM" id="SSF52058">
    <property type="entry name" value="L domain-like"/>
    <property type="match status" value="1"/>
</dbReference>
<dbReference type="SMART" id="SM00364">
    <property type="entry name" value="LRR_BAC"/>
    <property type="match status" value="7"/>
</dbReference>
<protein>
    <submittedName>
        <fullName evidence="5">MFHAS1 protein</fullName>
    </submittedName>
</protein>
<dbReference type="GO" id="GO:0000166">
    <property type="term" value="F:nucleotide binding"/>
    <property type="evidence" value="ECO:0007669"/>
    <property type="project" value="UniProtKB-KW"/>
</dbReference>
<dbReference type="Proteomes" id="UP000838412">
    <property type="component" value="Chromosome 3"/>
</dbReference>
<dbReference type="PANTHER" id="PTHR48051:SF1">
    <property type="entry name" value="RAS SUPPRESSOR PROTEIN 1"/>
    <property type="match status" value="1"/>
</dbReference>